<dbReference type="PANTHER" id="PTHR38459">
    <property type="entry name" value="PROPHAGE BACTOPRENOL-LINKED GLUCOSE TRANSLOCASE HOMOLOG"/>
    <property type="match status" value="1"/>
</dbReference>
<dbReference type="Proteomes" id="UP001333996">
    <property type="component" value="Unassembled WGS sequence"/>
</dbReference>
<dbReference type="EMBL" id="JAYWVC010000151">
    <property type="protein sequence ID" value="MED7826325.1"/>
    <property type="molecule type" value="Genomic_DNA"/>
</dbReference>
<feature type="transmembrane region" description="Helical" evidence="6">
    <location>
        <begin position="111"/>
        <end position="133"/>
    </location>
</feature>
<comment type="caution">
    <text evidence="8">The sequence shown here is derived from an EMBL/GenBank/DDBJ whole genome shotgun (WGS) entry which is preliminary data.</text>
</comment>
<dbReference type="Pfam" id="PF04138">
    <property type="entry name" value="GtrA_DPMS_TM"/>
    <property type="match status" value="1"/>
</dbReference>
<dbReference type="InterPro" id="IPR051401">
    <property type="entry name" value="GtrA_CellWall_Glycosyl"/>
</dbReference>
<name>A0ABU7FQD3_9ACTN</name>
<feature type="domain" description="GtrA/DPMS transmembrane" evidence="7">
    <location>
        <begin position="17"/>
        <end position="134"/>
    </location>
</feature>
<evidence type="ECO:0000256" key="1">
    <source>
        <dbReference type="ARBA" id="ARBA00004141"/>
    </source>
</evidence>
<feature type="transmembrane region" description="Helical" evidence="6">
    <location>
        <begin position="80"/>
        <end position="99"/>
    </location>
</feature>
<evidence type="ECO:0000256" key="4">
    <source>
        <dbReference type="ARBA" id="ARBA00022989"/>
    </source>
</evidence>
<keyword evidence="5 6" id="KW-0472">Membrane</keyword>
<keyword evidence="9" id="KW-1185">Reference proteome</keyword>
<comment type="similarity">
    <text evidence="2">Belongs to the GtrA family.</text>
</comment>
<evidence type="ECO:0000313" key="8">
    <source>
        <dbReference type="EMBL" id="MED7826325.1"/>
    </source>
</evidence>
<dbReference type="PANTHER" id="PTHR38459:SF1">
    <property type="entry name" value="PROPHAGE BACTOPRENOL-LINKED GLUCOSE TRANSLOCASE HOMOLOG"/>
    <property type="match status" value="1"/>
</dbReference>
<comment type="subcellular location">
    <subcellularLocation>
        <location evidence="1">Membrane</location>
        <topology evidence="1">Multi-pass membrane protein</topology>
    </subcellularLocation>
</comment>
<gene>
    <name evidence="8" type="ORF">VXC91_31340</name>
</gene>
<organism evidence="8 9">
    <name type="scientific">Streptomyces chiangmaiensis</name>
    <dbReference type="NCBI Taxonomy" id="766497"/>
    <lineage>
        <taxon>Bacteria</taxon>
        <taxon>Bacillati</taxon>
        <taxon>Actinomycetota</taxon>
        <taxon>Actinomycetes</taxon>
        <taxon>Kitasatosporales</taxon>
        <taxon>Streptomycetaceae</taxon>
        <taxon>Streptomyces</taxon>
    </lineage>
</organism>
<protein>
    <submittedName>
        <fullName evidence="8">GtrA family protein</fullName>
    </submittedName>
</protein>
<feature type="transmembrane region" description="Helical" evidence="6">
    <location>
        <begin position="16"/>
        <end position="35"/>
    </location>
</feature>
<keyword evidence="3 6" id="KW-0812">Transmembrane</keyword>
<accession>A0ABU7FQD3</accession>
<reference evidence="8" key="1">
    <citation type="submission" date="2024-01" db="EMBL/GenBank/DDBJ databases">
        <title>First draft genome sequence data of TA4-1, the type strain of Gram-positive actinobacterium Streptomyces chiangmaiensis.</title>
        <authorList>
            <person name="Yasawong M."/>
            <person name="Nantapong N."/>
        </authorList>
    </citation>
    <scope>NUCLEOTIDE SEQUENCE</scope>
    <source>
        <strain evidence="8">TA4-1</strain>
    </source>
</reference>
<evidence type="ECO:0000259" key="7">
    <source>
        <dbReference type="Pfam" id="PF04138"/>
    </source>
</evidence>
<evidence type="ECO:0000256" key="5">
    <source>
        <dbReference type="ARBA" id="ARBA00023136"/>
    </source>
</evidence>
<feature type="transmembrane region" description="Helical" evidence="6">
    <location>
        <begin position="41"/>
        <end position="59"/>
    </location>
</feature>
<evidence type="ECO:0000256" key="3">
    <source>
        <dbReference type="ARBA" id="ARBA00022692"/>
    </source>
</evidence>
<evidence type="ECO:0000256" key="6">
    <source>
        <dbReference type="SAM" id="Phobius"/>
    </source>
</evidence>
<dbReference type="InterPro" id="IPR007267">
    <property type="entry name" value="GtrA_DPMS_TM"/>
</dbReference>
<proteinExistence type="inferred from homology"/>
<evidence type="ECO:0000256" key="2">
    <source>
        <dbReference type="ARBA" id="ARBA00009399"/>
    </source>
</evidence>
<dbReference type="RefSeq" id="WP_329510724.1">
    <property type="nucleotide sequence ID" value="NZ_BAAAYZ010000015.1"/>
</dbReference>
<keyword evidence="4 6" id="KW-1133">Transmembrane helix</keyword>
<sequence length="137" mass="14568">MPVGAAEAGVARQLPLFAIIGLMSTAAYLGLYAALRPVLDAQPANLMALLATAVANTAANRRFTFRVHRADGAVRHQLQGLVAFFAGVTLSSGALTLVHRTLPDTPHLVEIGALIVANAAATVLRFLLLRMWVFREP</sequence>
<evidence type="ECO:0000313" key="9">
    <source>
        <dbReference type="Proteomes" id="UP001333996"/>
    </source>
</evidence>